<keyword evidence="1" id="KW-1133">Transmembrane helix</keyword>
<keyword evidence="1" id="KW-0472">Membrane</keyword>
<keyword evidence="1" id="KW-0812">Transmembrane</keyword>
<proteinExistence type="predicted"/>
<dbReference type="Proteomes" id="UP000708208">
    <property type="component" value="Unassembled WGS sequence"/>
</dbReference>
<evidence type="ECO:0000313" key="3">
    <source>
        <dbReference type="Proteomes" id="UP000708208"/>
    </source>
</evidence>
<feature type="transmembrane region" description="Helical" evidence="1">
    <location>
        <begin position="46"/>
        <end position="66"/>
    </location>
</feature>
<dbReference type="EMBL" id="CAJVCH010558972">
    <property type="protein sequence ID" value="CAG7831112.1"/>
    <property type="molecule type" value="Genomic_DNA"/>
</dbReference>
<evidence type="ECO:0000313" key="2">
    <source>
        <dbReference type="EMBL" id="CAG7831112.1"/>
    </source>
</evidence>
<accession>A0A8J2LJ46</accession>
<organism evidence="2 3">
    <name type="scientific">Allacma fusca</name>
    <dbReference type="NCBI Taxonomy" id="39272"/>
    <lineage>
        <taxon>Eukaryota</taxon>
        <taxon>Metazoa</taxon>
        <taxon>Ecdysozoa</taxon>
        <taxon>Arthropoda</taxon>
        <taxon>Hexapoda</taxon>
        <taxon>Collembola</taxon>
        <taxon>Symphypleona</taxon>
        <taxon>Sminthuridae</taxon>
        <taxon>Allacma</taxon>
    </lineage>
</organism>
<keyword evidence="3" id="KW-1185">Reference proteome</keyword>
<comment type="caution">
    <text evidence="2">The sequence shown here is derived from an EMBL/GenBank/DDBJ whole genome shotgun (WGS) entry which is preliminary data.</text>
</comment>
<sequence length="90" mass="10663">MSRDLHFLPSFKIEWERDAAKAVRSFSLDVIITGRPVMPWADEHTLPWRIILWSCMVMMEFVWGGVHYKYMACDFITVSIHICRFAPNQE</sequence>
<protein>
    <submittedName>
        <fullName evidence="2">Uncharacterized protein</fullName>
    </submittedName>
</protein>
<dbReference type="AlphaFoldDB" id="A0A8J2LJ46"/>
<reference evidence="2" key="1">
    <citation type="submission" date="2021-06" db="EMBL/GenBank/DDBJ databases">
        <authorList>
            <person name="Hodson N. C."/>
            <person name="Mongue J. A."/>
            <person name="Jaron S. K."/>
        </authorList>
    </citation>
    <scope>NUCLEOTIDE SEQUENCE</scope>
</reference>
<name>A0A8J2LJ46_9HEXA</name>
<evidence type="ECO:0000256" key="1">
    <source>
        <dbReference type="SAM" id="Phobius"/>
    </source>
</evidence>
<gene>
    <name evidence="2" type="ORF">AFUS01_LOCUS40870</name>
</gene>